<evidence type="ECO:0000256" key="1">
    <source>
        <dbReference type="SAM" id="Phobius"/>
    </source>
</evidence>
<proteinExistence type="predicted"/>
<keyword evidence="1" id="KW-1133">Transmembrane helix</keyword>
<gene>
    <name evidence="2" type="ORF">AFI02nite_23310</name>
</gene>
<accession>A0A510UN74</accession>
<organism evidence="2 3">
    <name type="scientific">Aliivibrio fischeri</name>
    <name type="common">Vibrio fischeri</name>
    <dbReference type="NCBI Taxonomy" id="668"/>
    <lineage>
        <taxon>Bacteria</taxon>
        <taxon>Pseudomonadati</taxon>
        <taxon>Pseudomonadota</taxon>
        <taxon>Gammaproteobacteria</taxon>
        <taxon>Vibrionales</taxon>
        <taxon>Vibrionaceae</taxon>
        <taxon>Aliivibrio</taxon>
    </lineage>
</organism>
<name>A0A510UN74_ALIFS</name>
<feature type="transmembrane region" description="Helical" evidence="1">
    <location>
        <begin position="16"/>
        <end position="40"/>
    </location>
</feature>
<dbReference type="EMBL" id="BJTZ01000014">
    <property type="protein sequence ID" value="GEK14295.1"/>
    <property type="molecule type" value="Genomic_DNA"/>
</dbReference>
<dbReference type="Proteomes" id="UP000321787">
    <property type="component" value="Unassembled WGS sequence"/>
</dbReference>
<comment type="caution">
    <text evidence="2">The sequence shown here is derived from an EMBL/GenBank/DDBJ whole genome shotgun (WGS) entry which is preliminary data.</text>
</comment>
<dbReference type="RefSeq" id="WP_141650382.1">
    <property type="nucleotide sequence ID" value="NZ_BJTZ01000014.1"/>
</dbReference>
<reference evidence="2 3" key="1">
    <citation type="submission" date="2019-07" db="EMBL/GenBank/DDBJ databases">
        <title>Whole genome shotgun sequence of Aliivibrio fischeri NBRC 101058.</title>
        <authorList>
            <person name="Hosoyama A."/>
            <person name="Uohara A."/>
            <person name="Ohji S."/>
            <person name="Ichikawa N."/>
        </authorList>
    </citation>
    <scope>NUCLEOTIDE SEQUENCE [LARGE SCALE GENOMIC DNA]</scope>
    <source>
        <strain evidence="2 3">NBRC 101058</strain>
    </source>
</reference>
<feature type="transmembrane region" description="Helical" evidence="1">
    <location>
        <begin position="94"/>
        <end position="117"/>
    </location>
</feature>
<keyword evidence="1" id="KW-0812">Transmembrane</keyword>
<protein>
    <submittedName>
        <fullName evidence="2">Uncharacterized protein</fullName>
    </submittedName>
</protein>
<evidence type="ECO:0000313" key="3">
    <source>
        <dbReference type="Proteomes" id="UP000321787"/>
    </source>
</evidence>
<evidence type="ECO:0000313" key="2">
    <source>
        <dbReference type="EMBL" id="GEK14295.1"/>
    </source>
</evidence>
<dbReference type="AlphaFoldDB" id="A0A510UN74"/>
<sequence>MSDNSSNTGQSKLTKTIIITVIVITTLVTLFFWLIFFQWISAPSFLKFTNLSDAVTLTNPDKITDPYVLYTIGELVKDGTLMSIDELWSFQSSFYQTIVTFLIAINGLIGALAFVFIKSSSNDKAQEAAVMHSKTYIESADFKERVNREVQERIKGVQDDYQNAQTEIWEAKTTIHQRNEEIEFLLREQQEIKRHISIISKAVAKSDNQDENGGDLIIKGNGNQN</sequence>
<keyword evidence="1" id="KW-0472">Membrane</keyword>